<accession>A0A0H5QLJ9</accession>
<dbReference type="GO" id="GO:0010485">
    <property type="term" value="F:histone H4 acetyltransferase activity"/>
    <property type="evidence" value="ECO:0007669"/>
    <property type="project" value="InterPro"/>
</dbReference>
<evidence type="ECO:0000313" key="13">
    <source>
        <dbReference type="EMBL" id="CRZ02231.1"/>
    </source>
</evidence>
<evidence type="ECO:0000256" key="10">
    <source>
        <dbReference type="ARBA" id="ARBA00047821"/>
    </source>
</evidence>
<evidence type="ECO:0000256" key="11">
    <source>
        <dbReference type="ARBA" id="ARBA00049524"/>
    </source>
</evidence>
<reference evidence="13" key="1">
    <citation type="submission" date="2015-04" db="EMBL/GenBank/DDBJ databases">
        <title>The genome sequence of the plant pathogenic Rhizarian Plasmodiophora brassicae reveals insights in its biotrophic life cycle and the origin of chitin synthesis.</title>
        <authorList>
            <person name="Schwelm A."/>
            <person name="Fogelqvist J."/>
            <person name="Knaust A."/>
            <person name="Julke S."/>
            <person name="Lilja T."/>
            <person name="Dhandapani V."/>
            <person name="Bonilla-Rosso G."/>
            <person name="Karlsson M."/>
            <person name="Shevchenko A."/>
            <person name="Choi S.R."/>
            <person name="Kim H.G."/>
            <person name="Park J.Y."/>
            <person name="Lim Y.P."/>
            <person name="Ludwig-Muller J."/>
            <person name="Dixelius C."/>
        </authorList>
    </citation>
    <scope>NUCLEOTIDE SEQUENCE</scope>
    <source>
        <tissue evidence="13">Potato root galls</tissue>
    </source>
</reference>
<comment type="catalytic activity">
    <reaction evidence="11">
        <text>N-terminal L-seryl-[histone H4] + acetyl-CoA = N-terminal N(alpha)-acetyl-L-seryl-[histone H4] + CoA + H(+)</text>
        <dbReference type="Rhea" id="RHEA:50596"/>
        <dbReference type="Rhea" id="RHEA-COMP:12740"/>
        <dbReference type="Rhea" id="RHEA-COMP:12743"/>
        <dbReference type="ChEBI" id="CHEBI:15378"/>
        <dbReference type="ChEBI" id="CHEBI:57287"/>
        <dbReference type="ChEBI" id="CHEBI:57288"/>
        <dbReference type="ChEBI" id="CHEBI:64738"/>
        <dbReference type="ChEBI" id="CHEBI:83690"/>
        <dbReference type="EC" id="2.3.1.257"/>
    </reaction>
</comment>
<evidence type="ECO:0000256" key="6">
    <source>
        <dbReference type="ARBA" id="ARBA00022490"/>
    </source>
</evidence>
<dbReference type="EC" id="2.3.1.257" evidence="4"/>
<dbReference type="GO" id="GO:0005634">
    <property type="term" value="C:nucleus"/>
    <property type="evidence" value="ECO:0007669"/>
    <property type="project" value="UniProtKB-SubCell"/>
</dbReference>
<proteinExistence type="inferred from homology"/>
<sequence length="205" mass="24037">MKSRMAAVTAARQCQDIFQYIPAFSQFCRSGVSLRLKYYHRCDLSPKQITWALDLTRQNMRTQYDHCGQEWKWNDKKKRAELEDHEARYIIAQDSAQDPVAFAHIRFDSEEDIPQIYVYELQLVEKVRGIRFGRMLMQTIELAGCKLSMEKVCLTVFKTNTAALNLYRSLSYVKDESDPSLHDIYDDSRYEILSKKLPINNKFAA</sequence>
<keyword evidence="7" id="KW-0808">Transferase</keyword>
<dbReference type="InterPro" id="IPR016181">
    <property type="entry name" value="Acyl_CoA_acyltransferase"/>
</dbReference>
<dbReference type="EMBL" id="HACM01001789">
    <property type="protein sequence ID" value="CRZ02231.1"/>
    <property type="molecule type" value="Transcribed_RNA"/>
</dbReference>
<evidence type="ECO:0000256" key="2">
    <source>
        <dbReference type="ARBA" id="ARBA00004496"/>
    </source>
</evidence>
<dbReference type="Gene3D" id="3.40.630.30">
    <property type="match status" value="1"/>
</dbReference>
<evidence type="ECO:0000256" key="5">
    <source>
        <dbReference type="ARBA" id="ARBA00015043"/>
    </source>
</evidence>
<keyword evidence="8" id="KW-0539">Nucleus</keyword>
<dbReference type="InterPro" id="IPR039949">
    <property type="entry name" value="NAA40"/>
</dbReference>
<evidence type="ECO:0000256" key="9">
    <source>
        <dbReference type="ARBA" id="ARBA00023315"/>
    </source>
</evidence>
<evidence type="ECO:0000256" key="4">
    <source>
        <dbReference type="ARBA" id="ARBA00012950"/>
    </source>
</evidence>
<dbReference type="PANTHER" id="PTHR20531:SF1">
    <property type="entry name" value="N-ALPHA-ACETYLTRANSFERASE 40"/>
    <property type="match status" value="1"/>
</dbReference>
<organism evidence="13">
    <name type="scientific">Spongospora subterranea</name>
    <dbReference type="NCBI Taxonomy" id="70186"/>
    <lineage>
        <taxon>Eukaryota</taxon>
        <taxon>Sar</taxon>
        <taxon>Rhizaria</taxon>
        <taxon>Endomyxa</taxon>
        <taxon>Phytomyxea</taxon>
        <taxon>Plasmodiophorida</taxon>
        <taxon>Plasmodiophoridae</taxon>
        <taxon>Spongospora</taxon>
    </lineage>
</organism>
<dbReference type="Pfam" id="PF00583">
    <property type="entry name" value="Acetyltransf_1"/>
    <property type="match status" value="1"/>
</dbReference>
<comment type="similarity">
    <text evidence="3">Belongs to the acetyltransferase family. NAA40 subfamily.</text>
</comment>
<dbReference type="GO" id="GO:1990189">
    <property type="term" value="F:protein N-terminal-serine acetyltransferase activity"/>
    <property type="evidence" value="ECO:0007669"/>
    <property type="project" value="UniProtKB-EC"/>
</dbReference>
<name>A0A0H5QLJ9_9EUKA</name>
<evidence type="ECO:0000259" key="12">
    <source>
        <dbReference type="Pfam" id="PF00583"/>
    </source>
</evidence>
<feature type="domain" description="N-acetyltransferase" evidence="12">
    <location>
        <begin position="71"/>
        <end position="170"/>
    </location>
</feature>
<dbReference type="GO" id="GO:0005737">
    <property type="term" value="C:cytoplasm"/>
    <property type="evidence" value="ECO:0007669"/>
    <property type="project" value="UniProtKB-SubCell"/>
</dbReference>
<evidence type="ECO:0000256" key="7">
    <source>
        <dbReference type="ARBA" id="ARBA00022679"/>
    </source>
</evidence>
<evidence type="ECO:0000256" key="1">
    <source>
        <dbReference type="ARBA" id="ARBA00004123"/>
    </source>
</evidence>
<evidence type="ECO:0000256" key="3">
    <source>
        <dbReference type="ARBA" id="ARBA00008870"/>
    </source>
</evidence>
<dbReference type="InterPro" id="IPR000182">
    <property type="entry name" value="GNAT_dom"/>
</dbReference>
<keyword evidence="6" id="KW-0963">Cytoplasm</keyword>
<dbReference type="SUPFAM" id="SSF55729">
    <property type="entry name" value="Acyl-CoA N-acyltransferases (Nat)"/>
    <property type="match status" value="1"/>
</dbReference>
<comment type="catalytic activity">
    <reaction evidence="10">
        <text>N-terminal L-seryl-[histone H2A] + acetyl-CoA = N-terminal N(alpha)-acetyl-L-seryl-[histone H2A] + CoA + H(+)</text>
        <dbReference type="Rhea" id="RHEA:50600"/>
        <dbReference type="Rhea" id="RHEA-COMP:12742"/>
        <dbReference type="Rhea" id="RHEA-COMP:12744"/>
        <dbReference type="ChEBI" id="CHEBI:15378"/>
        <dbReference type="ChEBI" id="CHEBI:57287"/>
        <dbReference type="ChEBI" id="CHEBI:57288"/>
        <dbReference type="ChEBI" id="CHEBI:64738"/>
        <dbReference type="ChEBI" id="CHEBI:83690"/>
        <dbReference type="EC" id="2.3.1.257"/>
    </reaction>
</comment>
<evidence type="ECO:0000256" key="8">
    <source>
        <dbReference type="ARBA" id="ARBA00023242"/>
    </source>
</evidence>
<dbReference type="PANTHER" id="PTHR20531">
    <property type="entry name" value="N-ALPHA-ACETYLTRANSFERASE 40"/>
    <property type="match status" value="1"/>
</dbReference>
<keyword evidence="9" id="KW-0012">Acyltransferase</keyword>
<dbReference type="AlphaFoldDB" id="A0A0H5QLJ9"/>
<protein>
    <recommendedName>
        <fullName evidence="5">N-alpha-acetyltransferase 40</fullName>
        <ecNumber evidence="4">2.3.1.257</ecNumber>
    </recommendedName>
</protein>
<dbReference type="GO" id="GO:0043998">
    <property type="term" value="F:histone H2A acetyltransferase activity"/>
    <property type="evidence" value="ECO:0007669"/>
    <property type="project" value="InterPro"/>
</dbReference>
<comment type="subcellular location">
    <subcellularLocation>
        <location evidence="2">Cytoplasm</location>
    </subcellularLocation>
    <subcellularLocation>
        <location evidence="1">Nucleus</location>
    </subcellularLocation>
</comment>